<comment type="caution">
    <text evidence="1">The sequence shown here is derived from an EMBL/GenBank/DDBJ whole genome shotgun (WGS) entry which is preliminary data.</text>
</comment>
<dbReference type="EMBL" id="AHKH01000035">
    <property type="protein sequence ID" value="EHQ61538.1"/>
    <property type="molecule type" value="Genomic_DNA"/>
</dbReference>
<organism evidence="1 2">
    <name type="scientific">Paenibacillus dendritiformis C454</name>
    <dbReference type="NCBI Taxonomy" id="1131935"/>
    <lineage>
        <taxon>Bacteria</taxon>
        <taxon>Bacillati</taxon>
        <taxon>Bacillota</taxon>
        <taxon>Bacilli</taxon>
        <taxon>Bacillales</taxon>
        <taxon>Paenibacillaceae</taxon>
        <taxon>Paenibacillus</taxon>
    </lineage>
</organism>
<keyword evidence="2" id="KW-1185">Reference proteome</keyword>
<evidence type="ECO:0000313" key="2">
    <source>
        <dbReference type="Proteomes" id="UP000003900"/>
    </source>
</evidence>
<evidence type="ECO:0000313" key="1">
    <source>
        <dbReference type="EMBL" id="EHQ61538.1"/>
    </source>
</evidence>
<reference evidence="1 2" key="1">
    <citation type="journal article" date="2012" name="J. Bacteriol.">
        <title>Genome Sequence of the Pattern-Forming Social Bacterium Paenibacillus dendritiformis C454 Chiral Morphotype.</title>
        <authorList>
            <person name="Sirota-Madi A."/>
            <person name="Olender T."/>
            <person name="Helman Y."/>
            <person name="Brainis I."/>
            <person name="Finkelshtein A."/>
            <person name="Roth D."/>
            <person name="Hagai E."/>
            <person name="Leshkowitz D."/>
            <person name="Brodsky L."/>
            <person name="Galatenko V."/>
            <person name="Nikolaev V."/>
            <person name="Gutnick D.L."/>
            <person name="Lancet D."/>
            <person name="Ben-Jacob E."/>
        </authorList>
    </citation>
    <scope>NUCLEOTIDE SEQUENCE [LARGE SCALE GENOMIC DNA]</scope>
    <source>
        <strain evidence="1 2">C454</strain>
    </source>
</reference>
<dbReference type="STRING" id="1131935.PDENDC454_14572"/>
<protein>
    <submittedName>
        <fullName evidence="1">Uncharacterized protein</fullName>
    </submittedName>
</protein>
<name>H3SHA3_9BACL</name>
<gene>
    <name evidence="1" type="ORF">PDENDC454_14572</name>
</gene>
<dbReference type="AlphaFoldDB" id="H3SHA3"/>
<accession>H3SHA3</accession>
<sequence>MSMMTVTYVQQMRYCITKLRTVMVIKCIARTRQSAELVRSRPNGQRVRMQQSVLVDMFGLNAESGEEAEQLRHTEENKRIYAHWKETIDRVLLMQRRSMVCGGRPYEG</sequence>
<dbReference type="Proteomes" id="UP000003900">
    <property type="component" value="Unassembled WGS sequence"/>
</dbReference>
<proteinExistence type="predicted"/>